<keyword evidence="1" id="KW-0472">Membrane</keyword>
<gene>
    <name evidence="2" type="ORF">A9A72_1023</name>
</gene>
<comment type="caution">
    <text evidence="2">The sequence shown here is derived from an EMBL/GenBank/DDBJ whole genome shotgun (WGS) entry which is preliminary data.</text>
</comment>
<keyword evidence="1" id="KW-0812">Transmembrane</keyword>
<evidence type="ECO:0000256" key="1">
    <source>
        <dbReference type="SAM" id="Phobius"/>
    </source>
</evidence>
<protein>
    <submittedName>
        <fullName evidence="2">Uncharacterized protein</fullName>
    </submittedName>
</protein>
<dbReference type="EMBL" id="VNHQ01000002">
    <property type="protein sequence ID" value="TYP67297.1"/>
    <property type="molecule type" value="Genomic_DNA"/>
</dbReference>
<evidence type="ECO:0000313" key="2">
    <source>
        <dbReference type="EMBL" id="TYP67297.1"/>
    </source>
</evidence>
<reference evidence="2 3" key="1">
    <citation type="submission" date="2019-07" db="EMBL/GenBank/DDBJ databases">
        <title>Deep subsurface shale carbon reservoir microbial communities from Ohio and West Virginia, USA.</title>
        <authorList>
            <person name="Wrighton K."/>
        </authorList>
    </citation>
    <scope>NUCLEOTIDE SEQUENCE [LARGE SCALE GENOMIC DNA]</scope>
    <source>
        <strain evidence="2 3">NP_8Ht</strain>
    </source>
</reference>
<keyword evidence="1" id="KW-1133">Transmembrane helix</keyword>
<dbReference type="Proteomes" id="UP000324282">
    <property type="component" value="Unassembled WGS sequence"/>
</dbReference>
<sequence length="217" mass="24329">MENPLDLSAKIYELLVGAGALLPVTALVAVFLFAAREILEAKRRNKASSRKKRAINRLMAYDIERNYWALKSTRHCLEKITDQIAKPNGLDNLSIRVGSNGEKYFQCEERGVGTSSSPIRKVFTGSLTSNLLALADLDERQFEATLDAIDAINELNHVIDSMVAYVSNDLPNGYSRSSDLMEGFVEYAEAELNDCEEAFKKFYKTITGNDLNNHRVR</sequence>
<evidence type="ECO:0000313" key="3">
    <source>
        <dbReference type="Proteomes" id="UP000324282"/>
    </source>
</evidence>
<dbReference type="RefSeq" id="WP_148923720.1">
    <property type="nucleotide sequence ID" value="NZ_VNHQ01000002.1"/>
</dbReference>
<dbReference type="AlphaFoldDB" id="A0A5S5BJP6"/>
<organism evidence="2 3">
    <name type="scientific">Stutzerimonas stutzeri</name>
    <name type="common">Pseudomonas stutzeri</name>
    <dbReference type="NCBI Taxonomy" id="316"/>
    <lineage>
        <taxon>Bacteria</taxon>
        <taxon>Pseudomonadati</taxon>
        <taxon>Pseudomonadota</taxon>
        <taxon>Gammaproteobacteria</taxon>
        <taxon>Pseudomonadales</taxon>
        <taxon>Pseudomonadaceae</taxon>
        <taxon>Stutzerimonas</taxon>
    </lineage>
</organism>
<feature type="transmembrane region" description="Helical" evidence="1">
    <location>
        <begin position="12"/>
        <end position="35"/>
    </location>
</feature>
<accession>A0A5S5BJP6</accession>
<proteinExistence type="predicted"/>
<name>A0A5S5BJP6_STUST</name>